<dbReference type="InterPro" id="IPR004843">
    <property type="entry name" value="Calcineurin-like_PHP"/>
</dbReference>
<dbReference type="PANTHER" id="PTHR30337">
    <property type="entry name" value="COMPONENT OF ATP-DEPENDENT DSDNA EXONUCLEASE"/>
    <property type="match status" value="1"/>
</dbReference>
<organism evidence="10 11">
    <name type="scientific">Heliomicrobium undosum</name>
    <dbReference type="NCBI Taxonomy" id="121734"/>
    <lineage>
        <taxon>Bacteria</taxon>
        <taxon>Bacillati</taxon>
        <taxon>Bacillota</taxon>
        <taxon>Clostridia</taxon>
        <taxon>Eubacteriales</taxon>
        <taxon>Heliobacteriaceae</taxon>
        <taxon>Heliomicrobium</taxon>
    </lineage>
</organism>
<sequence length="386" mass="42430">MRILHTADWHLGRIFHQVHMTEDQADALDKFIDLIKDTRPHAVIVAGDIYDRSVPPVDAVRLLDEVITRILLDHRTPVIMVAGNHDSADRLGFGNRLLAGRGFHLFGRLDKDMAPVLVEDETGPIWLCPIPYAEPALVRETFGLSPEAVRGHNEALRVLAERMIARTPAGARRIAVAHAFVTGGEQSESESFLTVGGAGTVDSSIFEGFHYTALGHLHRPQRCGDDRIRYSGSLLKYSFSEADHKKGITFVELDVAGRLTACESIALTPKRDVRRIEGCLKDILAGPASGENSQDYMMVTLLDEGAILDPIGKIRQVYPNVLHIQRAFLEKGGGAAPVGDRRRLNDLDLFASFIEQVTGSPLDEEGRQVAAGVIDDVLGRRREVAS</sequence>
<dbReference type="InterPro" id="IPR026843">
    <property type="entry name" value="SbcD_C"/>
</dbReference>
<dbReference type="SUPFAM" id="SSF56300">
    <property type="entry name" value="Metallo-dependent phosphatases"/>
    <property type="match status" value="1"/>
</dbReference>
<accession>A0A845L057</accession>
<dbReference type="InterPro" id="IPR041796">
    <property type="entry name" value="Mre11_N"/>
</dbReference>
<dbReference type="PANTHER" id="PTHR30337:SF0">
    <property type="entry name" value="NUCLEASE SBCCD SUBUNIT D"/>
    <property type="match status" value="1"/>
</dbReference>
<evidence type="ECO:0000256" key="4">
    <source>
        <dbReference type="ARBA" id="ARBA00022722"/>
    </source>
</evidence>
<evidence type="ECO:0000259" key="8">
    <source>
        <dbReference type="Pfam" id="PF00149"/>
    </source>
</evidence>
<feature type="domain" description="Calcineurin-like phosphoesterase" evidence="8">
    <location>
        <begin position="1"/>
        <end position="95"/>
    </location>
</feature>
<dbReference type="Pfam" id="PF00149">
    <property type="entry name" value="Metallophos"/>
    <property type="match status" value="1"/>
</dbReference>
<dbReference type="GO" id="GO:0004519">
    <property type="term" value="F:endonuclease activity"/>
    <property type="evidence" value="ECO:0007669"/>
    <property type="project" value="UniProtKB-KW"/>
</dbReference>
<evidence type="ECO:0000256" key="1">
    <source>
        <dbReference type="ARBA" id="ARBA00010555"/>
    </source>
</evidence>
<dbReference type="Proteomes" id="UP000463470">
    <property type="component" value="Unassembled WGS sequence"/>
</dbReference>
<dbReference type="InterPro" id="IPR029052">
    <property type="entry name" value="Metallo-depent_PP-like"/>
</dbReference>
<dbReference type="CDD" id="cd00840">
    <property type="entry name" value="MPP_Mre11_N"/>
    <property type="match status" value="1"/>
</dbReference>
<dbReference type="RefSeq" id="WP_161258053.1">
    <property type="nucleotide sequence ID" value="NZ_WXEY01000007.1"/>
</dbReference>
<dbReference type="GO" id="GO:0008408">
    <property type="term" value="F:3'-5' exonuclease activity"/>
    <property type="evidence" value="ECO:0007669"/>
    <property type="project" value="InterPro"/>
</dbReference>
<dbReference type="NCBIfam" id="TIGR00619">
    <property type="entry name" value="sbcd"/>
    <property type="match status" value="1"/>
</dbReference>
<keyword evidence="7" id="KW-0233">DNA recombination</keyword>
<evidence type="ECO:0000313" key="10">
    <source>
        <dbReference type="EMBL" id="MZP29852.1"/>
    </source>
</evidence>
<dbReference type="GO" id="GO:0006310">
    <property type="term" value="P:DNA recombination"/>
    <property type="evidence" value="ECO:0007669"/>
    <property type="project" value="UniProtKB-KW"/>
</dbReference>
<keyword evidence="11" id="KW-1185">Reference proteome</keyword>
<keyword evidence="6 7" id="KW-0269">Exonuclease</keyword>
<evidence type="ECO:0000256" key="6">
    <source>
        <dbReference type="ARBA" id="ARBA00022839"/>
    </source>
</evidence>
<evidence type="ECO:0000256" key="7">
    <source>
        <dbReference type="RuleBase" id="RU363069"/>
    </source>
</evidence>
<name>A0A845L057_9FIRM</name>
<proteinExistence type="inferred from homology"/>
<comment type="caution">
    <text evidence="10">The sequence shown here is derived from an EMBL/GenBank/DDBJ whole genome shotgun (WGS) entry which is preliminary data.</text>
</comment>
<dbReference type="EMBL" id="WXEY01000007">
    <property type="protein sequence ID" value="MZP29852.1"/>
    <property type="molecule type" value="Genomic_DNA"/>
</dbReference>
<dbReference type="InterPro" id="IPR050535">
    <property type="entry name" value="DNA_Repair-Maintenance_Comp"/>
</dbReference>
<dbReference type="Gene3D" id="3.60.21.10">
    <property type="match status" value="1"/>
</dbReference>
<evidence type="ECO:0000256" key="2">
    <source>
        <dbReference type="ARBA" id="ARBA00011322"/>
    </source>
</evidence>
<dbReference type="Pfam" id="PF12320">
    <property type="entry name" value="SbcD_C"/>
    <property type="match status" value="1"/>
</dbReference>
<dbReference type="GO" id="GO:0006260">
    <property type="term" value="P:DNA replication"/>
    <property type="evidence" value="ECO:0007669"/>
    <property type="project" value="UniProtKB-KW"/>
</dbReference>
<evidence type="ECO:0000259" key="9">
    <source>
        <dbReference type="Pfam" id="PF12320"/>
    </source>
</evidence>
<comment type="subunit">
    <text evidence="2 7">Heterodimer of SbcC and SbcD.</text>
</comment>
<keyword evidence="7" id="KW-0255">Endonuclease</keyword>
<comment type="function">
    <text evidence="7">SbcCD cleaves DNA hairpin structures. These structures can inhibit DNA replication and are intermediates in certain DNA recombination reactions. The complex acts as a 3'-&gt;5' double strand exonuclease that can open hairpins. It also has a 5' single-strand endonuclease activity.</text>
</comment>
<evidence type="ECO:0000256" key="5">
    <source>
        <dbReference type="ARBA" id="ARBA00022801"/>
    </source>
</evidence>
<reference evidence="10 11" key="1">
    <citation type="submission" date="2020-01" db="EMBL/GenBank/DDBJ databases">
        <title>Whole-genome sequence of Heliobacterium undosum DSM 13378.</title>
        <authorList>
            <person name="Kyndt J.A."/>
            <person name="Meyer T.E."/>
        </authorList>
    </citation>
    <scope>NUCLEOTIDE SEQUENCE [LARGE SCALE GENOMIC DNA]</scope>
    <source>
        <strain evidence="10 11">DSM 13378</strain>
    </source>
</reference>
<keyword evidence="4 7" id="KW-0540">Nuclease</keyword>
<evidence type="ECO:0000313" key="11">
    <source>
        <dbReference type="Proteomes" id="UP000463470"/>
    </source>
</evidence>
<keyword evidence="7" id="KW-0235">DNA replication</keyword>
<dbReference type="AlphaFoldDB" id="A0A845L057"/>
<evidence type="ECO:0000256" key="3">
    <source>
        <dbReference type="ARBA" id="ARBA00013365"/>
    </source>
</evidence>
<gene>
    <name evidence="7 10" type="primary">sbcD</name>
    <name evidence="10" type="ORF">GTO91_09045</name>
</gene>
<protein>
    <recommendedName>
        <fullName evidence="3 7">Nuclease SbcCD subunit D</fullName>
    </recommendedName>
</protein>
<keyword evidence="5 7" id="KW-0378">Hydrolase</keyword>
<dbReference type="OrthoDB" id="9773856at2"/>
<feature type="domain" description="Nuclease SbcCD subunit D C-terminal" evidence="9">
    <location>
        <begin position="269"/>
        <end position="357"/>
    </location>
</feature>
<dbReference type="InterPro" id="IPR004593">
    <property type="entry name" value="SbcD"/>
</dbReference>
<comment type="similarity">
    <text evidence="1 7">Belongs to the SbcD family.</text>
</comment>